<dbReference type="EMBL" id="JAQOSO010000068">
    <property type="protein sequence ID" value="MDJ1174794.1"/>
    <property type="molecule type" value="Genomic_DNA"/>
</dbReference>
<evidence type="ECO:0000313" key="1">
    <source>
        <dbReference type="EMBL" id="MDJ1174794.1"/>
    </source>
</evidence>
<name>A0ABT7B6J7_9CYAN</name>
<protein>
    <submittedName>
        <fullName evidence="1">Uncharacterized protein</fullName>
    </submittedName>
</protein>
<gene>
    <name evidence="1" type="ORF">PMG25_11885</name>
</gene>
<keyword evidence="2" id="KW-1185">Reference proteome</keyword>
<accession>A0ABT7B6J7</accession>
<comment type="caution">
    <text evidence="1">The sequence shown here is derived from an EMBL/GenBank/DDBJ whole genome shotgun (WGS) entry which is preliminary data.</text>
</comment>
<dbReference type="Proteomes" id="UP001235849">
    <property type="component" value="Unassembled WGS sequence"/>
</dbReference>
<sequence length="44" mass="4913">MTDDPTVGANNCSPLQLQQFLLLWCTVLKAQSHVPQPYSLFPIP</sequence>
<proteinExistence type="predicted"/>
<reference evidence="1 2" key="1">
    <citation type="submission" date="2023-01" db="EMBL/GenBank/DDBJ databases">
        <title>Novel diversity within Roseofilum (Cyanobacteria; Desertifilaceae) from marine benthic mats with descriptions of four novel species.</title>
        <authorList>
            <person name="Wang Y."/>
            <person name="Berthold D.E."/>
            <person name="Hu J."/>
            <person name="Lefler F.W."/>
            <person name="Laughinghouse H.D. IV."/>
        </authorList>
    </citation>
    <scope>NUCLEOTIDE SEQUENCE [LARGE SCALE GENOMIC DNA]</scope>
    <source>
        <strain evidence="1 2">BLCC-M114</strain>
    </source>
</reference>
<dbReference type="RefSeq" id="WP_283767114.1">
    <property type="nucleotide sequence ID" value="NZ_JAQOSO010000068.1"/>
</dbReference>
<evidence type="ECO:0000313" key="2">
    <source>
        <dbReference type="Proteomes" id="UP001235849"/>
    </source>
</evidence>
<organism evidence="1 2">
    <name type="scientific">Roseofilum capinflatum BLCC-M114</name>
    <dbReference type="NCBI Taxonomy" id="3022440"/>
    <lineage>
        <taxon>Bacteria</taxon>
        <taxon>Bacillati</taxon>
        <taxon>Cyanobacteriota</taxon>
        <taxon>Cyanophyceae</taxon>
        <taxon>Desertifilales</taxon>
        <taxon>Desertifilaceae</taxon>
        <taxon>Roseofilum</taxon>
        <taxon>Roseofilum capinflatum</taxon>
    </lineage>
</organism>